<organism evidence="3 4">
    <name type="scientific">Marasmius oreades</name>
    <name type="common">fairy-ring Marasmius</name>
    <dbReference type="NCBI Taxonomy" id="181124"/>
    <lineage>
        <taxon>Eukaryota</taxon>
        <taxon>Fungi</taxon>
        <taxon>Dikarya</taxon>
        <taxon>Basidiomycota</taxon>
        <taxon>Agaricomycotina</taxon>
        <taxon>Agaricomycetes</taxon>
        <taxon>Agaricomycetidae</taxon>
        <taxon>Agaricales</taxon>
        <taxon>Marasmiineae</taxon>
        <taxon>Marasmiaceae</taxon>
        <taxon>Marasmius</taxon>
    </lineage>
</organism>
<proteinExistence type="predicted"/>
<feature type="region of interest" description="Disordered" evidence="1">
    <location>
        <begin position="258"/>
        <end position="278"/>
    </location>
</feature>
<dbReference type="OrthoDB" id="2336871at2759"/>
<accession>A0A9P7S548</accession>
<feature type="compositionally biased region" description="Low complexity" evidence="1">
    <location>
        <begin position="267"/>
        <end position="278"/>
    </location>
</feature>
<feature type="transmembrane region" description="Helical" evidence="2">
    <location>
        <begin position="544"/>
        <end position="569"/>
    </location>
</feature>
<evidence type="ECO:0000313" key="3">
    <source>
        <dbReference type="EMBL" id="KAG7095272.1"/>
    </source>
</evidence>
<evidence type="ECO:0000256" key="2">
    <source>
        <dbReference type="SAM" id="Phobius"/>
    </source>
</evidence>
<keyword evidence="2" id="KW-0472">Membrane</keyword>
<dbReference type="EMBL" id="CM032183">
    <property type="protein sequence ID" value="KAG7095272.1"/>
    <property type="molecule type" value="Genomic_DNA"/>
</dbReference>
<keyword evidence="2" id="KW-0812">Transmembrane</keyword>
<dbReference type="GeneID" id="66075121"/>
<evidence type="ECO:0000256" key="1">
    <source>
        <dbReference type="SAM" id="MobiDB-lite"/>
    </source>
</evidence>
<sequence length="646" mass="68098">MKQSYTNTVVHNVHSFDSNLSSEASLREGLSQRWKKRNSRHLDIRQANPQTSLTLDPKVISTVVSTNGGRPGLKQSLESPNNFINYCETIALPITNGQQRDSCNPAPIGVVPSVDRIPSVKFQFPTNGVILRQDQSFTLRLAVNNLATGYSVNGQTNYLAAPLQLDANGLIIGRTAVAIEKLDSLDQTTPTNPVNFALYKGFTAPAVNGVQSFDVTGLQEGYYRISSITTGANDQPIMASVLQHGAIDDSVYLTVTVDGQPPKAGNSSSSDSARSSSSVAISTNTTAINSANQNSTTLTQSLVATGFASNGQDRPVEGQVPSLTSTNNFINFCLTVSKPLTKGQQSGAGSCNPIPIGVIPPQSVMPSLKFASPKHGAILPPNTPFSIKLNYANLVLGMTDAQTRYLSAPQQLDTSTGRIRGYAGVVIEALTSINQTSLTNPQKVALASGMIDVDEKSGALITNVTKGLPAGFYRMSSIAVTENHYPVAVSRLQRGTVNDAVYFTVGDGGGGSTAANTISAGGVPTATPKSSPTPAPEIKGVNPAVLGGAIGGSLGGVVLIGLLAFLLVLRRRRKRNAVTLDTRSLNPSDYDYEHSHIRPYSIISASIPPLVPGKDVVLLPPNETPLGRRLSTVSAAPSYHTVAPLR</sequence>
<name>A0A9P7S548_9AGAR</name>
<protein>
    <submittedName>
        <fullName evidence="3">Uncharacterized protein</fullName>
    </submittedName>
</protein>
<reference evidence="3" key="1">
    <citation type="journal article" date="2021" name="Genome Biol. Evol.">
        <title>The assembled and annotated genome of the fairy-ring fungus Marasmius oreades.</title>
        <authorList>
            <person name="Hiltunen M."/>
            <person name="Ament-Velasquez S.L."/>
            <person name="Johannesson H."/>
        </authorList>
    </citation>
    <scope>NUCLEOTIDE SEQUENCE</scope>
    <source>
        <strain evidence="3">03SP1</strain>
    </source>
</reference>
<keyword evidence="4" id="KW-1185">Reference proteome</keyword>
<dbReference type="AlphaFoldDB" id="A0A9P7S548"/>
<dbReference type="InterPro" id="IPR053216">
    <property type="entry name" value="Appressorial_penetr-assoc"/>
</dbReference>
<dbReference type="PANTHER" id="PTHR34587:SF2">
    <property type="entry name" value="G-PROTEIN COUPLED RECEPTORS FAMILY 1 PROFILE DOMAIN-CONTAINING PROTEIN"/>
    <property type="match status" value="1"/>
</dbReference>
<comment type="caution">
    <text evidence="3">The sequence shown here is derived from an EMBL/GenBank/DDBJ whole genome shotgun (WGS) entry which is preliminary data.</text>
</comment>
<dbReference type="KEGG" id="more:E1B28_006045"/>
<keyword evidence="2" id="KW-1133">Transmembrane helix</keyword>
<dbReference type="RefSeq" id="XP_043011742.1">
    <property type="nucleotide sequence ID" value="XM_043150652.1"/>
</dbReference>
<dbReference type="Proteomes" id="UP001049176">
    <property type="component" value="Chromosome 3"/>
</dbReference>
<gene>
    <name evidence="3" type="ORF">E1B28_006045</name>
</gene>
<evidence type="ECO:0000313" key="4">
    <source>
        <dbReference type="Proteomes" id="UP001049176"/>
    </source>
</evidence>
<dbReference type="PANTHER" id="PTHR34587">
    <property type="entry name" value="VWFA DOMAIN-CONTAINING PROTEIN"/>
    <property type="match status" value="1"/>
</dbReference>